<sequence length="136" mass="15540">KYIHDPSHVIESDHLEVKENLTMETIPVRVEDRMVKQLRGKEIPLVKVIWGGATPKSATWELEEKMRESYPDLFVSARPRGERTQTCKEEKLECSDRPKNASVLLRSSSLRGPWSKVVTLRALMVPGFEKAGYCSD</sequence>
<evidence type="ECO:0008006" key="3">
    <source>
        <dbReference type="Google" id="ProtNLM"/>
    </source>
</evidence>
<organism evidence="1 2">
    <name type="scientific">Mucuna pruriens</name>
    <name type="common">Velvet bean</name>
    <name type="synonym">Dolichos pruriens</name>
    <dbReference type="NCBI Taxonomy" id="157652"/>
    <lineage>
        <taxon>Eukaryota</taxon>
        <taxon>Viridiplantae</taxon>
        <taxon>Streptophyta</taxon>
        <taxon>Embryophyta</taxon>
        <taxon>Tracheophyta</taxon>
        <taxon>Spermatophyta</taxon>
        <taxon>Magnoliopsida</taxon>
        <taxon>eudicotyledons</taxon>
        <taxon>Gunneridae</taxon>
        <taxon>Pentapetalae</taxon>
        <taxon>rosids</taxon>
        <taxon>fabids</taxon>
        <taxon>Fabales</taxon>
        <taxon>Fabaceae</taxon>
        <taxon>Papilionoideae</taxon>
        <taxon>50 kb inversion clade</taxon>
        <taxon>NPAAA clade</taxon>
        <taxon>indigoferoid/millettioid clade</taxon>
        <taxon>Phaseoleae</taxon>
        <taxon>Mucuna</taxon>
    </lineage>
</organism>
<dbReference type="OrthoDB" id="1633836at2759"/>
<dbReference type="PANTHER" id="PTHR46148:SF60">
    <property type="entry name" value="CHROMO DOMAIN-CONTAINING PROTEIN"/>
    <property type="match status" value="1"/>
</dbReference>
<comment type="caution">
    <text evidence="1">The sequence shown here is derived from an EMBL/GenBank/DDBJ whole genome shotgun (WGS) entry which is preliminary data.</text>
</comment>
<proteinExistence type="predicted"/>
<dbReference type="EMBL" id="QJKJ01001024">
    <property type="protein sequence ID" value="RDY09554.1"/>
    <property type="molecule type" value="Genomic_DNA"/>
</dbReference>
<gene>
    <name evidence="1" type="ORF">CR513_06058</name>
</gene>
<name>A0A371I3L1_MUCPR</name>
<dbReference type="PANTHER" id="PTHR46148">
    <property type="entry name" value="CHROMO DOMAIN-CONTAINING PROTEIN"/>
    <property type="match status" value="1"/>
</dbReference>
<evidence type="ECO:0000313" key="2">
    <source>
        <dbReference type="Proteomes" id="UP000257109"/>
    </source>
</evidence>
<dbReference type="AlphaFoldDB" id="A0A371I3L1"/>
<protein>
    <recommendedName>
        <fullName evidence="3">Chromo domain-containing protein</fullName>
    </recommendedName>
</protein>
<reference evidence="1" key="1">
    <citation type="submission" date="2018-05" db="EMBL/GenBank/DDBJ databases">
        <title>Draft genome of Mucuna pruriens seed.</title>
        <authorList>
            <person name="Nnadi N.E."/>
            <person name="Vos R."/>
            <person name="Hasami M.H."/>
            <person name="Devisetty U.K."/>
            <person name="Aguiy J.C."/>
        </authorList>
    </citation>
    <scope>NUCLEOTIDE SEQUENCE [LARGE SCALE GENOMIC DNA]</scope>
    <source>
        <strain evidence="1">JCA_2017</strain>
    </source>
</reference>
<keyword evidence="2" id="KW-1185">Reference proteome</keyword>
<feature type="non-terminal residue" evidence="1">
    <location>
        <position position="1"/>
    </location>
</feature>
<evidence type="ECO:0000313" key="1">
    <source>
        <dbReference type="EMBL" id="RDY09554.1"/>
    </source>
</evidence>
<accession>A0A371I3L1</accession>
<dbReference type="Proteomes" id="UP000257109">
    <property type="component" value="Unassembled WGS sequence"/>
</dbReference>